<evidence type="ECO:0000256" key="1">
    <source>
        <dbReference type="SAM" id="MobiDB-lite"/>
    </source>
</evidence>
<sequence>MVLLKINKWLLFVGLSLLVISPSFIFSSNKTPSLDRASQGSGNPGSGQAGGGLGFRCGCGSPFNGNWALDWGVAPGPSGITLRFGSGVGQNPYGGGFGFGWSSSTSTGDSNSPSPVLGGGGGGGSGSGSGVSFQFGFSGGFETSPGNSRFNDVRKIASRKDLRSKRQQ</sequence>
<dbReference type="Proteomes" id="UP001187192">
    <property type="component" value="Unassembled WGS sequence"/>
</dbReference>
<dbReference type="EMBL" id="BTGU01000010">
    <property type="protein sequence ID" value="GMN39725.1"/>
    <property type="molecule type" value="Genomic_DNA"/>
</dbReference>
<dbReference type="AlphaFoldDB" id="A0AA87ZUF5"/>
<protein>
    <submittedName>
        <fullName evidence="2">Uncharacterized protein</fullName>
    </submittedName>
</protein>
<feature type="compositionally biased region" description="Low complexity" evidence="1">
    <location>
        <begin position="104"/>
        <end position="114"/>
    </location>
</feature>
<evidence type="ECO:0000313" key="2">
    <source>
        <dbReference type="EMBL" id="GMN39725.1"/>
    </source>
</evidence>
<keyword evidence="3" id="KW-1185">Reference proteome</keyword>
<gene>
    <name evidence="2" type="ORF">TIFTF001_008959</name>
</gene>
<feature type="compositionally biased region" description="Basic and acidic residues" evidence="1">
    <location>
        <begin position="151"/>
        <end position="161"/>
    </location>
</feature>
<organism evidence="2 3">
    <name type="scientific">Ficus carica</name>
    <name type="common">Common fig</name>
    <dbReference type="NCBI Taxonomy" id="3494"/>
    <lineage>
        <taxon>Eukaryota</taxon>
        <taxon>Viridiplantae</taxon>
        <taxon>Streptophyta</taxon>
        <taxon>Embryophyta</taxon>
        <taxon>Tracheophyta</taxon>
        <taxon>Spermatophyta</taxon>
        <taxon>Magnoliopsida</taxon>
        <taxon>eudicotyledons</taxon>
        <taxon>Gunneridae</taxon>
        <taxon>Pentapetalae</taxon>
        <taxon>rosids</taxon>
        <taxon>fabids</taxon>
        <taxon>Rosales</taxon>
        <taxon>Moraceae</taxon>
        <taxon>Ficeae</taxon>
        <taxon>Ficus</taxon>
    </lineage>
</organism>
<comment type="caution">
    <text evidence="2">The sequence shown here is derived from an EMBL/GenBank/DDBJ whole genome shotgun (WGS) entry which is preliminary data.</text>
</comment>
<feature type="compositionally biased region" description="Gly residues" evidence="1">
    <location>
        <begin position="117"/>
        <end position="129"/>
    </location>
</feature>
<evidence type="ECO:0000313" key="3">
    <source>
        <dbReference type="Proteomes" id="UP001187192"/>
    </source>
</evidence>
<proteinExistence type="predicted"/>
<feature type="region of interest" description="Disordered" evidence="1">
    <location>
        <begin position="104"/>
        <end position="168"/>
    </location>
</feature>
<reference evidence="2" key="1">
    <citation type="submission" date="2023-07" db="EMBL/GenBank/DDBJ databases">
        <title>draft genome sequence of fig (Ficus carica).</title>
        <authorList>
            <person name="Takahashi T."/>
            <person name="Nishimura K."/>
        </authorList>
    </citation>
    <scope>NUCLEOTIDE SEQUENCE</scope>
</reference>
<name>A0AA87ZUF5_FICCA</name>
<accession>A0AA87ZUF5</accession>